<dbReference type="Proteomes" id="UP001152523">
    <property type="component" value="Unassembled WGS sequence"/>
</dbReference>
<evidence type="ECO:0000313" key="9">
    <source>
        <dbReference type="Proteomes" id="UP001152523"/>
    </source>
</evidence>
<dbReference type="InterPro" id="IPR046347">
    <property type="entry name" value="bZIP_sf"/>
</dbReference>
<dbReference type="PANTHER" id="PTHR45764:SF21">
    <property type="entry name" value="OS03G0770000 PROTEIN"/>
    <property type="match status" value="1"/>
</dbReference>
<dbReference type="GO" id="GO:0046982">
    <property type="term" value="F:protein heterodimerization activity"/>
    <property type="evidence" value="ECO:0007669"/>
    <property type="project" value="UniProtKB-ARBA"/>
</dbReference>
<dbReference type="PROSITE" id="PS50217">
    <property type="entry name" value="BZIP"/>
    <property type="match status" value="1"/>
</dbReference>
<evidence type="ECO:0000313" key="8">
    <source>
        <dbReference type="EMBL" id="CAH9110820.1"/>
    </source>
</evidence>
<evidence type="ECO:0000256" key="3">
    <source>
        <dbReference type="ARBA" id="ARBA00023125"/>
    </source>
</evidence>
<keyword evidence="5" id="KW-0539">Nucleus</keyword>
<reference evidence="8" key="1">
    <citation type="submission" date="2022-07" db="EMBL/GenBank/DDBJ databases">
        <authorList>
            <person name="Macas J."/>
            <person name="Novak P."/>
            <person name="Neumann P."/>
        </authorList>
    </citation>
    <scope>NUCLEOTIDE SEQUENCE</scope>
</reference>
<dbReference type="AlphaFoldDB" id="A0AAV0DW83"/>
<gene>
    <name evidence="8" type="ORF">CEPIT_LOCUS19307</name>
</gene>
<dbReference type="GO" id="GO:0005634">
    <property type="term" value="C:nucleus"/>
    <property type="evidence" value="ECO:0007669"/>
    <property type="project" value="UniProtKB-SubCell"/>
</dbReference>
<dbReference type="FunFam" id="1.20.5.170:FF:000020">
    <property type="entry name" value="BZIP transcription factor"/>
    <property type="match status" value="1"/>
</dbReference>
<organism evidence="8 9">
    <name type="scientific">Cuscuta epithymum</name>
    <dbReference type="NCBI Taxonomy" id="186058"/>
    <lineage>
        <taxon>Eukaryota</taxon>
        <taxon>Viridiplantae</taxon>
        <taxon>Streptophyta</taxon>
        <taxon>Embryophyta</taxon>
        <taxon>Tracheophyta</taxon>
        <taxon>Spermatophyta</taxon>
        <taxon>Magnoliopsida</taxon>
        <taxon>eudicotyledons</taxon>
        <taxon>Gunneridae</taxon>
        <taxon>Pentapetalae</taxon>
        <taxon>asterids</taxon>
        <taxon>lamiids</taxon>
        <taxon>Solanales</taxon>
        <taxon>Convolvulaceae</taxon>
        <taxon>Cuscuteae</taxon>
        <taxon>Cuscuta</taxon>
        <taxon>Cuscuta subgen. Cuscuta</taxon>
    </lineage>
</organism>
<dbReference type="GO" id="GO:0003700">
    <property type="term" value="F:DNA-binding transcription factor activity"/>
    <property type="evidence" value="ECO:0007669"/>
    <property type="project" value="InterPro"/>
</dbReference>
<dbReference type="CDD" id="cd14702">
    <property type="entry name" value="bZIP_plant_GBF1"/>
    <property type="match status" value="1"/>
</dbReference>
<evidence type="ECO:0000256" key="5">
    <source>
        <dbReference type="ARBA" id="ARBA00023242"/>
    </source>
</evidence>
<keyword evidence="2" id="KW-0805">Transcription regulation</keyword>
<feature type="region of interest" description="Disordered" evidence="6">
    <location>
        <begin position="31"/>
        <end position="125"/>
    </location>
</feature>
<feature type="domain" description="BZIP" evidence="7">
    <location>
        <begin position="91"/>
        <end position="154"/>
    </location>
</feature>
<sequence>MLSAIPATFDSLFSNPFPDFPWDSSFDFQPHEPAVLPPVQTPVPQEPVISNSSSGSYDEKPNPKSEAYSNSGSDEGTRKRSISTNSGSEVDERKRRRMISNRESARRSRMRKQKHLENLRNQANRQKMLNRELLNRVQTATAQCQMVNTENERLRAESAVLRQRLWDMHQFLILRQLQQQVSSPASSAWPYNYNVEQQRPQSLITR</sequence>
<dbReference type="GO" id="GO:0045893">
    <property type="term" value="P:positive regulation of DNA-templated transcription"/>
    <property type="evidence" value="ECO:0007669"/>
    <property type="project" value="TreeGrafter"/>
</dbReference>
<dbReference type="Pfam" id="PF00170">
    <property type="entry name" value="bZIP_1"/>
    <property type="match status" value="1"/>
</dbReference>
<name>A0AAV0DW83_9ASTE</name>
<proteinExistence type="predicted"/>
<protein>
    <recommendedName>
        <fullName evidence="7">BZIP domain-containing protein</fullName>
    </recommendedName>
</protein>
<comment type="subcellular location">
    <subcellularLocation>
        <location evidence="1">Nucleus</location>
    </subcellularLocation>
</comment>
<dbReference type="SUPFAM" id="SSF57959">
    <property type="entry name" value="Leucine zipper domain"/>
    <property type="match status" value="1"/>
</dbReference>
<evidence type="ECO:0000256" key="1">
    <source>
        <dbReference type="ARBA" id="ARBA00004123"/>
    </source>
</evidence>
<dbReference type="InterPro" id="IPR004827">
    <property type="entry name" value="bZIP"/>
</dbReference>
<keyword evidence="4" id="KW-0804">Transcription</keyword>
<dbReference type="SMART" id="SM00338">
    <property type="entry name" value="BRLZ"/>
    <property type="match status" value="1"/>
</dbReference>
<evidence type="ECO:0000259" key="7">
    <source>
        <dbReference type="PROSITE" id="PS50217"/>
    </source>
</evidence>
<keyword evidence="9" id="KW-1185">Reference proteome</keyword>
<dbReference type="GO" id="GO:0000976">
    <property type="term" value="F:transcription cis-regulatory region binding"/>
    <property type="evidence" value="ECO:0007669"/>
    <property type="project" value="TreeGrafter"/>
</dbReference>
<comment type="caution">
    <text evidence="8">The sequence shown here is derived from an EMBL/GenBank/DDBJ whole genome shotgun (WGS) entry which is preliminary data.</text>
</comment>
<evidence type="ECO:0000256" key="6">
    <source>
        <dbReference type="SAM" id="MobiDB-lite"/>
    </source>
</evidence>
<evidence type="ECO:0000256" key="4">
    <source>
        <dbReference type="ARBA" id="ARBA00023163"/>
    </source>
</evidence>
<dbReference type="InterPro" id="IPR045314">
    <property type="entry name" value="bZIP_plant_GBF1"/>
</dbReference>
<dbReference type="PANTHER" id="PTHR45764">
    <property type="entry name" value="BZIP TRANSCRIPTION FACTOR 44"/>
    <property type="match status" value="1"/>
</dbReference>
<dbReference type="PROSITE" id="PS00036">
    <property type="entry name" value="BZIP_BASIC"/>
    <property type="match status" value="1"/>
</dbReference>
<evidence type="ECO:0000256" key="2">
    <source>
        <dbReference type="ARBA" id="ARBA00023015"/>
    </source>
</evidence>
<feature type="compositionally biased region" description="Pro residues" evidence="6">
    <location>
        <begin position="35"/>
        <end position="45"/>
    </location>
</feature>
<accession>A0AAV0DW83</accession>
<dbReference type="EMBL" id="CAMAPF010000178">
    <property type="protein sequence ID" value="CAH9110820.1"/>
    <property type="molecule type" value="Genomic_DNA"/>
</dbReference>
<dbReference type="Gene3D" id="1.20.5.170">
    <property type="match status" value="1"/>
</dbReference>
<keyword evidence="3" id="KW-0238">DNA-binding</keyword>